<dbReference type="EMBL" id="FOJO01000021">
    <property type="protein sequence ID" value="SFA58649.1"/>
    <property type="molecule type" value="Genomic_DNA"/>
</dbReference>
<evidence type="ECO:0000313" key="2">
    <source>
        <dbReference type="Proteomes" id="UP000182312"/>
    </source>
</evidence>
<dbReference type="SUPFAM" id="SSF56024">
    <property type="entry name" value="Phospholipase D/nuclease"/>
    <property type="match status" value="1"/>
</dbReference>
<dbReference type="Gene3D" id="3.30.870.10">
    <property type="entry name" value="Endonuclease Chain A"/>
    <property type="match status" value="1"/>
</dbReference>
<gene>
    <name evidence="1" type="ORF">SAMN04487972_12151</name>
</gene>
<sequence>MLIPQLHGRAFVDTLLREIAQSDSGIIATAWVRASGVGLLWEHLTELLGRGGSLRIVAGIDRDNTSLEGLAMLLELRGDVRVWVRHNEAGPIFHPKLYAFRTTSEFRVLIGSNNLTGAGLTQNEELSGFLCDAIGGQLERSLDDYMGEITDESSGLVRQLDRGFLDQLLAAGYIDAEARLRGKAAAAVRRRPRGAALFASLAAPARRISSHVPLPGIIEPTESAPPADWKRVFVKLRLARGTQGQIPLPVAREVRRRLGLQGLDGPFTVIDRHSRTERLISPTFPERRPDVANTYKIEAISPKGDAILKLELIGQKVLAEFFDTAQPDGRAVFAFVIDGLRSDPPLTIDSRGAARNRAAGKSIEEATNGVTLYRFD</sequence>
<accession>A0A1I0U3F4</accession>
<proteinExistence type="predicted"/>
<organism evidence="1 2">
    <name type="scientific">Paracoccus halophilus</name>
    <dbReference type="NCBI Taxonomy" id="376733"/>
    <lineage>
        <taxon>Bacteria</taxon>
        <taxon>Pseudomonadati</taxon>
        <taxon>Pseudomonadota</taxon>
        <taxon>Alphaproteobacteria</taxon>
        <taxon>Rhodobacterales</taxon>
        <taxon>Paracoccaceae</taxon>
        <taxon>Paracoccus</taxon>
    </lineage>
</organism>
<dbReference type="AlphaFoldDB" id="A0A1I0U3F4"/>
<evidence type="ECO:0000313" key="1">
    <source>
        <dbReference type="EMBL" id="SFA58649.1"/>
    </source>
</evidence>
<protein>
    <submittedName>
        <fullName evidence="1">PLD-like domain-containing protein</fullName>
    </submittedName>
</protein>
<name>A0A1I0U3F4_9RHOB</name>
<dbReference type="RefSeq" id="WP_081967566.1">
    <property type="nucleotide sequence ID" value="NZ_FOJO01000021.1"/>
</dbReference>
<dbReference type="Proteomes" id="UP000182312">
    <property type="component" value="Unassembled WGS sequence"/>
</dbReference>
<reference evidence="1 2" key="1">
    <citation type="submission" date="2016-10" db="EMBL/GenBank/DDBJ databases">
        <authorList>
            <person name="de Groot N.N."/>
        </authorList>
    </citation>
    <scope>NUCLEOTIDE SEQUENCE [LARGE SCALE GENOMIC DNA]</scope>
    <source>
        <strain evidence="1 2">CGMCC 1.6117</strain>
    </source>
</reference>
<dbReference type="OrthoDB" id="7056491at2"/>